<dbReference type="GO" id="GO:0051539">
    <property type="term" value="F:4 iron, 4 sulfur cluster binding"/>
    <property type="evidence" value="ECO:0007669"/>
    <property type="project" value="UniProtKB-KW"/>
</dbReference>
<dbReference type="EMBL" id="SMTG01000004">
    <property type="protein sequence ID" value="TDK30868.1"/>
    <property type="molecule type" value="Genomic_DNA"/>
</dbReference>
<dbReference type="InterPro" id="IPR050123">
    <property type="entry name" value="Prok_molybdopt-oxidoreductase"/>
</dbReference>
<organism evidence="11 12">
    <name type="scientific">Luteimonas terrae</name>
    <dbReference type="NCBI Taxonomy" id="1530191"/>
    <lineage>
        <taxon>Bacteria</taxon>
        <taxon>Pseudomonadati</taxon>
        <taxon>Pseudomonadota</taxon>
        <taxon>Gammaproteobacteria</taxon>
        <taxon>Lysobacterales</taxon>
        <taxon>Lysobacteraceae</taxon>
        <taxon>Luteimonas</taxon>
    </lineage>
</organism>
<evidence type="ECO:0000256" key="4">
    <source>
        <dbReference type="ARBA" id="ARBA00022485"/>
    </source>
</evidence>
<comment type="cofactor">
    <cofactor evidence="2">
        <name>[4Fe-4S] cluster</name>
        <dbReference type="ChEBI" id="CHEBI:49883"/>
    </cofactor>
</comment>
<dbReference type="PANTHER" id="PTHR43105:SF4">
    <property type="entry name" value="PROTEIN YDEP"/>
    <property type="match status" value="1"/>
</dbReference>
<gene>
    <name evidence="11" type="ORF">E2F49_11045</name>
</gene>
<dbReference type="InterPro" id="IPR037951">
    <property type="entry name" value="MopB_CT_YdeP"/>
</dbReference>
<evidence type="ECO:0000313" key="12">
    <source>
        <dbReference type="Proteomes" id="UP000295543"/>
    </source>
</evidence>
<dbReference type="Proteomes" id="UP000295543">
    <property type="component" value="Unassembled WGS sequence"/>
</dbReference>
<evidence type="ECO:0000256" key="8">
    <source>
        <dbReference type="ARBA" id="ARBA00023004"/>
    </source>
</evidence>
<evidence type="ECO:0000256" key="7">
    <source>
        <dbReference type="ARBA" id="ARBA00023002"/>
    </source>
</evidence>
<dbReference type="OrthoDB" id="9810782at2"/>
<dbReference type="Gene3D" id="3.40.228.10">
    <property type="entry name" value="Dimethylsulfoxide Reductase, domain 2"/>
    <property type="match status" value="1"/>
</dbReference>
<comment type="similarity">
    <text evidence="3">Belongs to the prokaryotic molybdopterin-containing oxidoreductase family.</text>
</comment>
<dbReference type="GO" id="GO:0030151">
    <property type="term" value="F:molybdenum ion binding"/>
    <property type="evidence" value="ECO:0007669"/>
    <property type="project" value="InterPro"/>
</dbReference>
<keyword evidence="9" id="KW-0411">Iron-sulfur</keyword>
<dbReference type="GO" id="GO:0008863">
    <property type="term" value="F:formate dehydrogenase (NAD+) activity"/>
    <property type="evidence" value="ECO:0007669"/>
    <property type="project" value="InterPro"/>
</dbReference>
<dbReference type="NCBIfam" id="TIGR01701">
    <property type="entry name" value="Fdhalpha-like"/>
    <property type="match status" value="1"/>
</dbReference>
<evidence type="ECO:0000313" key="11">
    <source>
        <dbReference type="EMBL" id="TDK30868.1"/>
    </source>
</evidence>
<dbReference type="GO" id="GO:0016020">
    <property type="term" value="C:membrane"/>
    <property type="evidence" value="ECO:0007669"/>
    <property type="project" value="TreeGrafter"/>
</dbReference>
<dbReference type="Gene3D" id="3.40.50.740">
    <property type="match status" value="1"/>
</dbReference>
<evidence type="ECO:0000256" key="6">
    <source>
        <dbReference type="ARBA" id="ARBA00022723"/>
    </source>
</evidence>
<dbReference type="InterPro" id="IPR006656">
    <property type="entry name" value="Mopterin_OxRdtase"/>
</dbReference>
<keyword evidence="5" id="KW-0500">Molybdenum</keyword>
<evidence type="ECO:0000256" key="5">
    <source>
        <dbReference type="ARBA" id="ARBA00022505"/>
    </source>
</evidence>
<evidence type="ECO:0000256" key="1">
    <source>
        <dbReference type="ARBA" id="ARBA00001942"/>
    </source>
</evidence>
<sequence>MTQSGNPDQYEGAAGGWGSMQGIASVAGHAGIGVDALATLRTQNKPRGTMCSSCAYGKPAKPHPAEFCENGAKATLWDLTDARCTPAFFADHPVRALRALSDYDLEMEGRLTEPLRYDAQSDTYQPVSWTEAFADIGTRLRAMDPESTVFYASGKAALEPSYLYALFARIYGHNNLPDSSNMCHETTSVGLKEAIGSPVGTCVMEDFEHCDAIFCFGQNAGTNSPRFLHQLQQAAQRGCRIVVFNPIREQGLVRFTNPQSPVQMLTGQSTELACQYHQLRPGGDIAAMLGMCKHILAQPQALDRDFIDRHTQGFDTFVAKVESTDWAEIESHSGLTRAAIIEAAEVYLQSERVIGVYGMGLTQHVHGSQSVQMLVNLLLLRGNIGREGAGISPMRGHSNVQGQRTVGIAEKPELVPLDRLAELFDFAPPRKEGLNTVAACEAILERRIKAFIGLGGNLLRAIPDHDRMEAAWPDIELTVSVATRLNRTHLYPGRTAYLLPCLVRAEEDLQASGPQSVSMEDTFSHIHGSIGRRKPASEALLSEVAIVAGLAKATLAPNAKQPWDAWTADYAKVRDLIAQTYPDQFADFNARMFNAGGFYRGNPAREREWETEGGKARFMTPDTLTSLGIGDAPGRFHLTTIRSNDQFNTTIYGFSDRLRGLSGSRRIVMINRADMARLDLAEGDAVSLVCDADDGIDRRVDGLTVQPFNLPDGCVAGYYPELNPLMPLWYHDKASATPAAKGIPIRIEPAAAAA</sequence>
<reference evidence="11 12" key="1">
    <citation type="submission" date="2019-03" db="EMBL/GenBank/DDBJ databases">
        <title>Luteimonas zhaokaii sp.nov., isolated from the rectal contents of Plateau pika in Yushu, Qinghai Province, China.</title>
        <authorList>
            <person name="Zhang G."/>
        </authorList>
    </citation>
    <scope>NUCLEOTIDE SEQUENCE [LARGE SCALE GENOMIC DNA]</scope>
    <source>
        <strain evidence="11 12">THG-MD21</strain>
    </source>
</reference>
<keyword evidence="8" id="KW-0408">Iron</keyword>
<keyword evidence="7" id="KW-0560">Oxidoreductase</keyword>
<comment type="caution">
    <text evidence="11">The sequence shown here is derived from an EMBL/GenBank/DDBJ whole genome shotgun (WGS) entry which is preliminary data.</text>
</comment>
<dbReference type="CDD" id="cd02767">
    <property type="entry name" value="MopB_ydeP"/>
    <property type="match status" value="1"/>
</dbReference>
<evidence type="ECO:0000259" key="10">
    <source>
        <dbReference type="Pfam" id="PF00384"/>
    </source>
</evidence>
<dbReference type="InterPro" id="IPR009010">
    <property type="entry name" value="Asp_de-COase-like_dom_sf"/>
</dbReference>
<keyword evidence="4" id="KW-0004">4Fe-4S</keyword>
<protein>
    <submittedName>
        <fullName evidence="11">FdhF/YdeP family oxidoreductase</fullName>
    </submittedName>
</protein>
<dbReference type="InterPro" id="IPR010046">
    <property type="entry name" value="Mopterin_OxRdtse_a_bac"/>
</dbReference>
<evidence type="ECO:0000256" key="2">
    <source>
        <dbReference type="ARBA" id="ARBA00001966"/>
    </source>
</evidence>
<dbReference type="RefSeq" id="WP_133393925.1">
    <property type="nucleotide sequence ID" value="NZ_SMTG01000004.1"/>
</dbReference>
<dbReference type="PANTHER" id="PTHR43105">
    <property type="entry name" value="RESPIRATORY NITRATE REDUCTASE"/>
    <property type="match status" value="1"/>
</dbReference>
<dbReference type="SUPFAM" id="SSF50692">
    <property type="entry name" value="ADC-like"/>
    <property type="match status" value="1"/>
</dbReference>
<proteinExistence type="inferred from homology"/>
<accession>A0A4R5U964</accession>
<evidence type="ECO:0000256" key="9">
    <source>
        <dbReference type="ARBA" id="ARBA00023014"/>
    </source>
</evidence>
<dbReference type="InterPro" id="IPR041953">
    <property type="entry name" value="YdeP_MopB"/>
</dbReference>
<evidence type="ECO:0000256" key="3">
    <source>
        <dbReference type="ARBA" id="ARBA00010312"/>
    </source>
</evidence>
<comment type="cofactor">
    <cofactor evidence="1">
        <name>Mo-bis(molybdopterin guanine dinucleotide)</name>
        <dbReference type="ChEBI" id="CHEBI:60539"/>
    </cofactor>
</comment>
<dbReference type="SUPFAM" id="SSF53706">
    <property type="entry name" value="Formate dehydrogenase/DMSO reductase, domains 1-3"/>
    <property type="match status" value="1"/>
</dbReference>
<feature type="domain" description="Molybdopterin oxidoreductase" evidence="10">
    <location>
        <begin position="110"/>
        <end position="481"/>
    </location>
</feature>
<keyword evidence="12" id="KW-1185">Reference proteome</keyword>
<dbReference type="AlphaFoldDB" id="A0A4R5U964"/>
<dbReference type="CDD" id="cd02787">
    <property type="entry name" value="MopB_CT_ydeP"/>
    <property type="match status" value="1"/>
</dbReference>
<dbReference type="PIRSF" id="PIRSF000144">
    <property type="entry name" value="CbbBc"/>
    <property type="match status" value="1"/>
</dbReference>
<name>A0A4R5U964_9GAMM</name>
<dbReference type="Pfam" id="PF00384">
    <property type="entry name" value="Molybdopterin"/>
    <property type="match status" value="1"/>
</dbReference>
<keyword evidence="6" id="KW-0479">Metal-binding</keyword>